<dbReference type="Proteomes" id="UP001189624">
    <property type="component" value="Chromosome 6"/>
</dbReference>
<dbReference type="Gramene" id="rna-AYBTSS11_LOCUS20365">
    <property type="protein sequence ID" value="CAJ1964531.1"/>
    <property type="gene ID" value="gene-AYBTSS11_LOCUS20365"/>
</dbReference>
<reference evidence="1" key="1">
    <citation type="submission" date="2023-10" db="EMBL/GenBank/DDBJ databases">
        <authorList>
            <person name="Domelevo Entfellner J.-B."/>
        </authorList>
    </citation>
    <scope>NUCLEOTIDE SEQUENCE</scope>
</reference>
<keyword evidence="2" id="KW-1185">Reference proteome</keyword>
<evidence type="ECO:0000313" key="1">
    <source>
        <dbReference type="EMBL" id="CAJ1964531.1"/>
    </source>
</evidence>
<dbReference type="AlphaFoldDB" id="A0AA86STT9"/>
<proteinExistence type="predicted"/>
<name>A0AA86STT9_9FABA</name>
<organism evidence="1 2">
    <name type="scientific">Sphenostylis stenocarpa</name>
    <dbReference type="NCBI Taxonomy" id="92480"/>
    <lineage>
        <taxon>Eukaryota</taxon>
        <taxon>Viridiplantae</taxon>
        <taxon>Streptophyta</taxon>
        <taxon>Embryophyta</taxon>
        <taxon>Tracheophyta</taxon>
        <taxon>Spermatophyta</taxon>
        <taxon>Magnoliopsida</taxon>
        <taxon>eudicotyledons</taxon>
        <taxon>Gunneridae</taxon>
        <taxon>Pentapetalae</taxon>
        <taxon>rosids</taxon>
        <taxon>fabids</taxon>
        <taxon>Fabales</taxon>
        <taxon>Fabaceae</taxon>
        <taxon>Papilionoideae</taxon>
        <taxon>50 kb inversion clade</taxon>
        <taxon>NPAAA clade</taxon>
        <taxon>indigoferoid/millettioid clade</taxon>
        <taxon>Phaseoleae</taxon>
        <taxon>Sphenostylis</taxon>
    </lineage>
</organism>
<dbReference type="EMBL" id="OY731403">
    <property type="protein sequence ID" value="CAJ1964531.1"/>
    <property type="molecule type" value="Genomic_DNA"/>
</dbReference>
<gene>
    <name evidence="1" type="ORF">AYBTSS11_LOCUS20365</name>
</gene>
<protein>
    <submittedName>
        <fullName evidence="1">Uncharacterized protein</fullName>
    </submittedName>
</protein>
<evidence type="ECO:0000313" key="2">
    <source>
        <dbReference type="Proteomes" id="UP001189624"/>
    </source>
</evidence>
<feature type="non-terminal residue" evidence="1">
    <location>
        <position position="62"/>
    </location>
</feature>
<accession>A0AA86STT9</accession>
<sequence length="62" mass="7423">MLEKGILSRGMIDLNKQKSIEDMEWSIKHLESKTWECQVKAYEITRNKTSRRSYAIERYVEA</sequence>